<feature type="region of interest" description="Disordered" evidence="1">
    <location>
        <begin position="272"/>
        <end position="304"/>
    </location>
</feature>
<keyword evidence="2" id="KW-0472">Membrane</keyword>
<feature type="compositionally biased region" description="Acidic residues" evidence="1">
    <location>
        <begin position="387"/>
        <end position="398"/>
    </location>
</feature>
<feature type="compositionally biased region" description="Acidic residues" evidence="1">
    <location>
        <begin position="96"/>
        <end position="128"/>
    </location>
</feature>
<evidence type="ECO:0000256" key="1">
    <source>
        <dbReference type="SAM" id="MobiDB-lite"/>
    </source>
</evidence>
<reference evidence="4" key="1">
    <citation type="journal article" date="2019" name="Int. J. Syst. Evol. Microbiol.">
        <title>The Global Catalogue of Microorganisms (GCM) 10K type strain sequencing project: providing services to taxonomists for standard genome sequencing and annotation.</title>
        <authorList>
            <consortium name="The Broad Institute Genomics Platform"/>
            <consortium name="The Broad Institute Genome Sequencing Center for Infectious Disease"/>
            <person name="Wu L."/>
            <person name="Ma J."/>
        </authorList>
    </citation>
    <scope>NUCLEOTIDE SEQUENCE [LARGE SCALE GENOMIC DNA]</scope>
    <source>
        <strain evidence="4">CCUG 60023</strain>
    </source>
</reference>
<feature type="region of interest" description="Disordered" evidence="1">
    <location>
        <begin position="467"/>
        <end position="494"/>
    </location>
</feature>
<feature type="compositionally biased region" description="Low complexity" evidence="1">
    <location>
        <begin position="468"/>
        <end position="483"/>
    </location>
</feature>
<evidence type="ECO:0000256" key="2">
    <source>
        <dbReference type="SAM" id="Phobius"/>
    </source>
</evidence>
<feature type="compositionally biased region" description="Pro residues" evidence="1">
    <location>
        <begin position="155"/>
        <end position="175"/>
    </location>
</feature>
<gene>
    <name evidence="3" type="ORF">ACFQ14_02575</name>
</gene>
<feature type="compositionally biased region" description="Basic and acidic residues" evidence="1">
    <location>
        <begin position="412"/>
        <end position="422"/>
    </location>
</feature>
<name>A0ABW3FC45_9HYPH</name>
<protein>
    <recommendedName>
        <fullName evidence="5">CheA signal transduction histidine kinase</fullName>
    </recommendedName>
</protein>
<dbReference type="Proteomes" id="UP001597101">
    <property type="component" value="Unassembled WGS sequence"/>
</dbReference>
<evidence type="ECO:0008006" key="5">
    <source>
        <dbReference type="Google" id="ProtNLM"/>
    </source>
</evidence>
<sequence>MADYFAVLQRTLAGFDSPQEQLREKLYERARLTIRRQLDGRTPAPSPEAVTAEMAKLEKAIADIELEYSGSVISEDDLEQAVEPESPSEPTREPELEPDPDPEPEPVAEAPAEPEPEPEPEPESEPEPEIVKEVLPEPEPEPEPEAVEETSPIPVFTPDPEPVPEPEPAPTPEPETPVAAEVASDPIAAALVDFTKADAERKAEKTTGDVVEAARSLQQVPQPEFESAAASAVQRALAEMPTAATLTDKPLSLEPESSIQADLSAGAAKQDYTDPAADLSGPRVADASRPTLPKSDPSLAELSPVNFGASSADELAIPPAPGLGGGEVRKKKSRWLLWLLLLLVILGGLGAAYITFKDQVMQTLGLAEQTATAPPTKVKTIKVTPPSEDEPATEEETAEPAPEPAPEAEPAPEPKNEVRLTEDGEEVAPEATAPTIAPEQTEAAPATEQTADAATGIRAFLYEEDAASGTSSVDTGSVSWSVVQESPGPGKPEEPAIRAQIEIPERKTVLIMTIKRNTDPSLSASHLIDIIFAVPDDFSGGAIEEINRIVMKETEEGRGETLTAASVKIQSGIFLIALDNAEASRKANVDLLKARGWIDIPVQYRTGRRALVTIEKGSEGERVFQEVFAVWDRAI</sequence>
<keyword evidence="4" id="KW-1185">Reference proteome</keyword>
<dbReference type="EMBL" id="JBHTJV010000002">
    <property type="protein sequence ID" value="MFD0915283.1"/>
    <property type="molecule type" value="Genomic_DNA"/>
</dbReference>
<comment type="caution">
    <text evidence="3">The sequence shown here is derived from an EMBL/GenBank/DDBJ whole genome shotgun (WGS) entry which is preliminary data.</text>
</comment>
<feature type="compositionally biased region" description="Low complexity" evidence="1">
    <location>
        <begin position="429"/>
        <end position="451"/>
    </location>
</feature>
<evidence type="ECO:0000313" key="3">
    <source>
        <dbReference type="EMBL" id="MFD0915283.1"/>
    </source>
</evidence>
<feature type="region of interest" description="Disordered" evidence="1">
    <location>
        <begin position="370"/>
        <end position="451"/>
    </location>
</feature>
<accession>A0ABW3FC45</accession>
<proteinExistence type="predicted"/>
<dbReference type="RefSeq" id="WP_377211133.1">
    <property type="nucleotide sequence ID" value="NZ_JBHTJV010000002.1"/>
</dbReference>
<keyword evidence="2" id="KW-0812">Transmembrane</keyword>
<evidence type="ECO:0000313" key="4">
    <source>
        <dbReference type="Proteomes" id="UP001597101"/>
    </source>
</evidence>
<organism evidence="3 4">
    <name type="scientific">Pseudahrensia aquimaris</name>
    <dbReference type="NCBI Taxonomy" id="744461"/>
    <lineage>
        <taxon>Bacteria</taxon>
        <taxon>Pseudomonadati</taxon>
        <taxon>Pseudomonadota</taxon>
        <taxon>Alphaproteobacteria</taxon>
        <taxon>Hyphomicrobiales</taxon>
        <taxon>Ahrensiaceae</taxon>
        <taxon>Pseudahrensia</taxon>
    </lineage>
</organism>
<feature type="compositionally biased region" description="Acidic residues" evidence="1">
    <location>
        <begin position="136"/>
        <end position="148"/>
    </location>
</feature>
<keyword evidence="2" id="KW-1133">Transmembrane helix</keyword>
<feature type="region of interest" description="Disordered" evidence="1">
    <location>
        <begin position="71"/>
        <end position="184"/>
    </location>
</feature>
<feature type="transmembrane region" description="Helical" evidence="2">
    <location>
        <begin position="335"/>
        <end position="356"/>
    </location>
</feature>
<feature type="compositionally biased region" description="Pro residues" evidence="1">
    <location>
        <begin position="401"/>
        <end position="411"/>
    </location>
</feature>